<feature type="region of interest" description="Disordered" evidence="6">
    <location>
        <begin position="303"/>
        <end position="329"/>
    </location>
</feature>
<dbReference type="EMBL" id="JAPWIJ010000002">
    <property type="protein sequence ID" value="MCZ4517999.1"/>
    <property type="molecule type" value="Genomic_DNA"/>
</dbReference>
<evidence type="ECO:0000256" key="6">
    <source>
        <dbReference type="SAM" id="MobiDB-lite"/>
    </source>
</evidence>
<dbReference type="Proteomes" id="UP001081071">
    <property type="component" value="Unassembled WGS sequence"/>
</dbReference>
<dbReference type="PANTHER" id="PTHR32322:SF2">
    <property type="entry name" value="EAMA DOMAIN-CONTAINING PROTEIN"/>
    <property type="match status" value="1"/>
</dbReference>
<feature type="domain" description="EamA" evidence="8">
    <location>
        <begin position="25"/>
        <end position="148"/>
    </location>
</feature>
<comment type="caution">
    <text evidence="9">The sequence shown here is derived from an EMBL/GenBank/DDBJ whole genome shotgun (WGS) entry which is preliminary data.</text>
</comment>
<evidence type="ECO:0000313" key="10">
    <source>
        <dbReference type="Proteomes" id="UP001081071"/>
    </source>
</evidence>
<dbReference type="SUPFAM" id="SSF103481">
    <property type="entry name" value="Multidrug resistance efflux transporter EmrE"/>
    <property type="match status" value="2"/>
</dbReference>
<gene>
    <name evidence="9" type="ORF">O4220_05670</name>
</gene>
<feature type="transmembrane region" description="Helical" evidence="7">
    <location>
        <begin position="50"/>
        <end position="68"/>
    </location>
</feature>
<evidence type="ECO:0000256" key="1">
    <source>
        <dbReference type="ARBA" id="ARBA00004141"/>
    </source>
</evidence>
<feature type="transmembrane region" description="Helical" evidence="7">
    <location>
        <begin position="253"/>
        <end position="271"/>
    </location>
</feature>
<evidence type="ECO:0000256" key="7">
    <source>
        <dbReference type="SAM" id="Phobius"/>
    </source>
</evidence>
<accession>A0ABT4MBA9</accession>
<feature type="transmembrane region" description="Helical" evidence="7">
    <location>
        <begin position="80"/>
        <end position="100"/>
    </location>
</feature>
<evidence type="ECO:0000256" key="4">
    <source>
        <dbReference type="ARBA" id="ARBA00022989"/>
    </source>
</evidence>
<dbReference type="InterPro" id="IPR037185">
    <property type="entry name" value="EmrE-like"/>
</dbReference>
<feature type="transmembrane region" description="Helical" evidence="7">
    <location>
        <begin position="190"/>
        <end position="211"/>
    </location>
</feature>
<evidence type="ECO:0000313" key="9">
    <source>
        <dbReference type="EMBL" id="MCZ4517999.1"/>
    </source>
</evidence>
<dbReference type="InterPro" id="IPR000620">
    <property type="entry name" value="EamA_dom"/>
</dbReference>
<feature type="transmembrane region" description="Helical" evidence="7">
    <location>
        <begin position="20"/>
        <end position="38"/>
    </location>
</feature>
<comment type="subcellular location">
    <subcellularLocation>
        <location evidence="1">Membrane</location>
        <topology evidence="1">Multi-pass membrane protein</topology>
    </subcellularLocation>
</comment>
<dbReference type="RefSeq" id="WP_269602679.1">
    <property type="nucleotide sequence ID" value="NZ_JAPWIJ010000002.1"/>
</dbReference>
<dbReference type="PANTHER" id="PTHR32322">
    <property type="entry name" value="INNER MEMBRANE TRANSPORTER"/>
    <property type="match status" value="1"/>
</dbReference>
<keyword evidence="3 7" id="KW-0812">Transmembrane</keyword>
<keyword evidence="4 7" id="KW-1133">Transmembrane helix</keyword>
<evidence type="ECO:0000256" key="5">
    <source>
        <dbReference type="ARBA" id="ARBA00023136"/>
    </source>
</evidence>
<keyword evidence="10" id="KW-1185">Reference proteome</keyword>
<feature type="transmembrane region" description="Helical" evidence="7">
    <location>
        <begin position="277"/>
        <end position="297"/>
    </location>
</feature>
<comment type="similarity">
    <text evidence="2">Belongs to the EamA transporter family.</text>
</comment>
<feature type="transmembrane region" description="Helical" evidence="7">
    <location>
        <begin position="159"/>
        <end position="178"/>
    </location>
</feature>
<name>A0ABT4MBA9_9NOCA</name>
<dbReference type="Pfam" id="PF00892">
    <property type="entry name" value="EamA"/>
    <property type="match status" value="2"/>
</dbReference>
<feature type="compositionally biased region" description="Polar residues" evidence="6">
    <location>
        <begin position="310"/>
        <end position="329"/>
    </location>
</feature>
<feature type="transmembrane region" description="Helical" evidence="7">
    <location>
        <begin position="106"/>
        <end position="128"/>
    </location>
</feature>
<feature type="domain" description="EamA" evidence="8">
    <location>
        <begin position="159"/>
        <end position="292"/>
    </location>
</feature>
<feature type="transmembrane region" description="Helical" evidence="7">
    <location>
        <begin position="135"/>
        <end position="153"/>
    </location>
</feature>
<reference evidence="9" key="1">
    <citation type="submission" date="2022-12" db="EMBL/GenBank/DDBJ databases">
        <authorList>
            <person name="Krivoruchko A.V."/>
            <person name="Elkin A."/>
        </authorList>
    </citation>
    <scope>NUCLEOTIDE SEQUENCE</scope>
    <source>
        <strain evidence="9">IEGM 1391</strain>
    </source>
</reference>
<organism evidence="9 10">
    <name type="scientific">Rhodococcus ruber</name>
    <dbReference type="NCBI Taxonomy" id="1830"/>
    <lineage>
        <taxon>Bacteria</taxon>
        <taxon>Bacillati</taxon>
        <taxon>Actinomycetota</taxon>
        <taxon>Actinomycetes</taxon>
        <taxon>Mycobacteriales</taxon>
        <taxon>Nocardiaceae</taxon>
        <taxon>Rhodococcus</taxon>
    </lineage>
</organism>
<protein>
    <submittedName>
        <fullName evidence="9">EamA family transporter</fullName>
    </submittedName>
</protein>
<evidence type="ECO:0000256" key="3">
    <source>
        <dbReference type="ARBA" id="ARBA00022692"/>
    </source>
</evidence>
<evidence type="ECO:0000259" key="8">
    <source>
        <dbReference type="Pfam" id="PF00892"/>
    </source>
</evidence>
<dbReference type="InterPro" id="IPR050638">
    <property type="entry name" value="AA-Vitamin_Transporters"/>
</dbReference>
<evidence type="ECO:0000256" key="2">
    <source>
        <dbReference type="ARBA" id="ARBA00007362"/>
    </source>
</evidence>
<keyword evidence="5 7" id="KW-0472">Membrane</keyword>
<feature type="transmembrane region" description="Helical" evidence="7">
    <location>
        <begin position="223"/>
        <end position="241"/>
    </location>
</feature>
<proteinExistence type="inferred from homology"/>
<sequence length="329" mass="33974">MHTQPTDARRLPRNVAPSTLGLTAAAALAPILWGTTYLVTTELLPPDRPMTASVLRAVPAGLLLLLVAPGIPSKGWRLKTAALGVLDIGLFFPMLFVAAYRLPGGIAAVVGSAQPLVIVAISAIFGWGRTRPIQVGWAAMAVVGVALTAGSGAIRLDVIGLAAAVVGAVSMATGVALTKRWGVPPDTSPLNSTAWQLLVGGIVISPLIPIVDDGPWAIDTEAVVGYTWLAVIGGALAYSLWFRGARALPTAKVTLLGVLSPLTAAIIGWVALGQNMTGIQCIGFGIALIGSIAGQFVRRGPDADSAGTKHGSSNRSRFQRNSLFTSRNK</sequence>